<evidence type="ECO:0000256" key="1">
    <source>
        <dbReference type="ARBA" id="ARBA00022884"/>
    </source>
</evidence>
<keyword evidence="7" id="KW-1185">Reference proteome</keyword>
<dbReference type="PANTHER" id="PTHR15481">
    <property type="entry name" value="RIBONUCLEIC ACID BINDING PROTEIN S1"/>
    <property type="match status" value="1"/>
</dbReference>
<dbReference type="SMART" id="SM00360">
    <property type="entry name" value="RRM"/>
    <property type="match status" value="1"/>
</dbReference>
<dbReference type="InterPro" id="IPR035979">
    <property type="entry name" value="RBD_domain_sf"/>
</dbReference>
<sequence length="368" mass="39925">MDGLAYKPVEENVTPEQLKEIFGRHGEVTKVVLPPGKGGQAKPGGFGFIHFAERSSALKAVKITERYEIDGHAVEVTLAKPQTDRKYDGASNSYKSGALPTYAPYSGYGYGGDPYGGFGAGYGGGGYGQTMIYGRGPMPAGMRMVPMVLPDGRLGYVLVSSFFAYSASPMCNCPDSNLVHRLQHHSPLTGGMIGVVAVVLAGVEMRAAVVVVTALTKMKRTVRHITPPPPPQHPPGYVAQHSGGVTQNISEVLARGLMLYLNYDEWGRIIAVARDYAEAMMGEREQPSSTSSAATNDDNYSRDVSAFGPKTNTEFIIDKFFGNPKMRDDLGLSGDGDGDGDATPRWWWRSGDQGWREHRGTRFFTSRR</sequence>
<gene>
    <name evidence="6" type="ORF">QJS04_geneDACA010848</name>
</gene>
<dbReference type="PROSITE" id="PS50102">
    <property type="entry name" value="RRM"/>
    <property type="match status" value="1"/>
</dbReference>
<dbReference type="GO" id="GO:0000398">
    <property type="term" value="P:mRNA splicing, via spliceosome"/>
    <property type="evidence" value="ECO:0007669"/>
    <property type="project" value="TreeGrafter"/>
</dbReference>
<dbReference type="AlphaFoldDB" id="A0AAV9B7U3"/>
<keyword evidence="4" id="KW-0472">Membrane</keyword>
<dbReference type="EMBL" id="JAUJYN010000004">
    <property type="protein sequence ID" value="KAK1272408.1"/>
    <property type="molecule type" value="Genomic_DNA"/>
</dbReference>
<dbReference type="GO" id="GO:0005654">
    <property type="term" value="C:nucleoplasm"/>
    <property type="evidence" value="ECO:0007669"/>
    <property type="project" value="TreeGrafter"/>
</dbReference>
<comment type="caution">
    <text evidence="6">The sequence shown here is derived from an EMBL/GenBank/DDBJ whole genome shotgun (WGS) entry which is preliminary data.</text>
</comment>
<proteinExistence type="predicted"/>
<evidence type="ECO:0000313" key="6">
    <source>
        <dbReference type="EMBL" id="KAK1272408.1"/>
    </source>
</evidence>
<dbReference type="GO" id="GO:0005737">
    <property type="term" value="C:cytoplasm"/>
    <property type="evidence" value="ECO:0007669"/>
    <property type="project" value="TreeGrafter"/>
</dbReference>
<name>A0AAV9B7U3_ACOGR</name>
<feature type="region of interest" description="Disordered" evidence="3">
    <location>
        <begin position="283"/>
        <end position="306"/>
    </location>
</feature>
<evidence type="ECO:0000256" key="4">
    <source>
        <dbReference type="SAM" id="Phobius"/>
    </source>
</evidence>
<dbReference type="Proteomes" id="UP001179952">
    <property type="component" value="Unassembled WGS sequence"/>
</dbReference>
<dbReference type="GO" id="GO:0061574">
    <property type="term" value="C:ASAP complex"/>
    <property type="evidence" value="ECO:0007669"/>
    <property type="project" value="TreeGrafter"/>
</dbReference>
<feature type="transmembrane region" description="Helical" evidence="4">
    <location>
        <begin position="188"/>
        <end position="215"/>
    </location>
</feature>
<dbReference type="InterPro" id="IPR012677">
    <property type="entry name" value="Nucleotide-bd_a/b_plait_sf"/>
</dbReference>
<feature type="compositionally biased region" description="Polar residues" evidence="3">
    <location>
        <begin position="287"/>
        <end position="298"/>
    </location>
</feature>
<evidence type="ECO:0000256" key="2">
    <source>
        <dbReference type="PROSITE-ProRule" id="PRU00176"/>
    </source>
</evidence>
<reference evidence="6" key="1">
    <citation type="journal article" date="2023" name="Nat. Commun.">
        <title>Diploid and tetraploid genomes of Acorus and the evolution of monocots.</title>
        <authorList>
            <person name="Ma L."/>
            <person name="Liu K.W."/>
            <person name="Li Z."/>
            <person name="Hsiao Y.Y."/>
            <person name="Qi Y."/>
            <person name="Fu T."/>
            <person name="Tang G.D."/>
            <person name="Zhang D."/>
            <person name="Sun W.H."/>
            <person name="Liu D.K."/>
            <person name="Li Y."/>
            <person name="Chen G.Z."/>
            <person name="Liu X.D."/>
            <person name="Liao X.Y."/>
            <person name="Jiang Y.T."/>
            <person name="Yu X."/>
            <person name="Hao Y."/>
            <person name="Huang J."/>
            <person name="Zhao X.W."/>
            <person name="Ke S."/>
            <person name="Chen Y.Y."/>
            <person name="Wu W.L."/>
            <person name="Hsu J.L."/>
            <person name="Lin Y.F."/>
            <person name="Huang M.D."/>
            <person name="Li C.Y."/>
            <person name="Huang L."/>
            <person name="Wang Z.W."/>
            <person name="Zhao X."/>
            <person name="Zhong W.Y."/>
            <person name="Peng D.H."/>
            <person name="Ahmad S."/>
            <person name="Lan S."/>
            <person name="Zhang J.S."/>
            <person name="Tsai W.C."/>
            <person name="Van de Peer Y."/>
            <person name="Liu Z.J."/>
        </authorList>
    </citation>
    <scope>NUCLEOTIDE SEQUENCE</scope>
    <source>
        <strain evidence="6">SCP</strain>
    </source>
</reference>
<dbReference type="SUPFAM" id="SSF54928">
    <property type="entry name" value="RNA-binding domain, RBD"/>
    <property type="match status" value="1"/>
</dbReference>
<protein>
    <submittedName>
        <fullName evidence="6">Polyadenylate-binding protein RBP45C</fullName>
    </submittedName>
</protein>
<dbReference type="Gene3D" id="3.30.70.330">
    <property type="match status" value="1"/>
</dbReference>
<reference evidence="6" key="2">
    <citation type="submission" date="2023-06" db="EMBL/GenBank/DDBJ databases">
        <authorList>
            <person name="Ma L."/>
            <person name="Liu K.-W."/>
            <person name="Li Z."/>
            <person name="Hsiao Y.-Y."/>
            <person name="Qi Y."/>
            <person name="Fu T."/>
            <person name="Tang G."/>
            <person name="Zhang D."/>
            <person name="Sun W.-H."/>
            <person name="Liu D.-K."/>
            <person name="Li Y."/>
            <person name="Chen G.-Z."/>
            <person name="Liu X.-D."/>
            <person name="Liao X.-Y."/>
            <person name="Jiang Y.-T."/>
            <person name="Yu X."/>
            <person name="Hao Y."/>
            <person name="Huang J."/>
            <person name="Zhao X.-W."/>
            <person name="Ke S."/>
            <person name="Chen Y.-Y."/>
            <person name="Wu W.-L."/>
            <person name="Hsu J.-L."/>
            <person name="Lin Y.-F."/>
            <person name="Huang M.-D."/>
            <person name="Li C.-Y."/>
            <person name="Huang L."/>
            <person name="Wang Z.-W."/>
            <person name="Zhao X."/>
            <person name="Zhong W.-Y."/>
            <person name="Peng D.-H."/>
            <person name="Ahmad S."/>
            <person name="Lan S."/>
            <person name="Zhang J.-S."/>
            <person name="Tsai W.-C."/>
            <person name="Van De Peer Y."/>
            <person name="Liu Z.-J."/>
        </authorList>
    </citation>
    <scope>NUCLEOTIDE SEQUENCE</scope>
    <source>
        <strain evidence="6">SCP</strain>
        <tissue evidence="6">Leaves</tissue>
    </source>
</reference>
<evidence type="ECO:0000256" key="3">
    <source>
        <dbReference type="SAM" id="MobiDB-lite"/>
    </source>
</evidence>
<dbReference type="InterPro" id="IPR000504">
    <property type="entry name" value="RRM_dom"/>
</dbReference>
<dbReference type="Pfam" id="PF00076">
    <property type="entry name" value="RRM_1"/>
    <property type="match status" value="1"/>
</dbReference>
<evidence type="ECO:0000313" key="7">
    <source>
        <dbReference type="Proteomes" id="UP001179952"/>
    </source>
</evidence>
<accession>A0AAV9B7U3</accession>
<keyword evidence="4" id="KW-1133">Transmembrane helix</keyword>
<feature type="domain" description="RRM" evidence="5">
    <location>
        <begin position="1"/>
        <end position="81"/>
    </location>
</feature>
<organism evidence="6 7">
    <name type="scientific">Acorus gramineus</name>
    <name type="common">Dwarf sweet flag</name>
    <dbReference type="NCBI Taxonomy" id="55184"/>
    <lineage>
        <taxon>Eukaryota</taxon>
        <taxon>Viridiplantae</taxon>
        <taxon>Streptophyta</taxon>
        <taxon>Embryophyta</taxon>
        <taxon>Tracheophyta</taxon>
        <taxon>Spermatophyta</taxon>
        <taxon>Magnoliopsida</taxon>
        <taxon>Liliopsida</taxon>
        <taxon>Acoraceae</taxon>
        <taxon>Acorus</taxon>
    </lineage>
</organism>
<dbReference type="PANTHER" id="PTHR15481:SF0">
    <property type="entry name" value="LD23870P-RELATED"/>
    <property type="match status" value="1"/>
</dbReference>
<keyword evidence="1 2" id="KW-0694">RNA-binding</keyword>
<keyword evidence="4" id="KW-0812">Transmembrane</keyword>
<evidence type="ECO:0000259" key="5">
    <source>
        <dbReference type="PROSITE" id="PS50102"/>
    </source>
</evidence>
<dbReference type="GO" id="GO:0003723">
    <property type="term" value="F:RNA binding"/>
    <property type="evidence" value="ECO:0007669"/>
    <property type="project" value="UniProtKB-UniRule"/>
</dbReference>